<dbReference type="Gene3D" id="3.30.540.10">
    <property type="entry name" value="Fructose-1,6-Bisphosphatase, subunit A, domain 1"/>
    <property type="match status" value="1"/>
</dbReference>
<dbReference type="InterPro" id="IPR033942">
    <property type="entry name" value="IMPase"/>
</dbReference>
<dbReference type="EC" id="3.1.3.25" evidence="7"/>
<dbReference type="InterPro" id="IPR020550">
    <property type="entry name" value="Inositol_monophosphatase_CS"/>
</dbReference>
<comment type="catalytic activity">
    <reaction evidence="1 7">
        <text>a myo-inositol phosphate + H2O = myo-inositol + phosphate</text>
        <dbReference type="Rhea" id="RHEA:24056"/>
        <dbReference type="ChEBI" id="CHEBI:15377"/>
        <dbReference type="ChEBI" id="CHEBI:17268"/>
        <dbReference type="ChEBI" id="CHEBI:43474"/>
        <dbReference type="ChEBI" id="CHEBI:84139"/>
        <dbReference type="EC" id="3.1.3.25"/>
    </reaction>
</comment>
<dbReference type="Gene3D" id="3.40.190.80">
    <property type="match status" value="1"/>
</dbReference>
<dbReference type="SUPFAM" id="SSF56655">
    <property type="entry name" value="Carbohydrate phosphatase"/>
    <property type="match status" value="1"/>
</dbReference>
<dbReference type="Pfam" id="PF00459">
    <property type="entry name" value="Inositol_P"/>
    <property type="match status" value="1"/>
</dbReference>
<evidence type="ECO:0000256" key="4">
    <source>
        <dbReference type="ARBA" id="ARBA00022723"/>
    </source>
</evidence>
<dbReference type="CDD" id="cd01639">
    <property type="entry name" value="IMPase"/>
    <property type="match status" value="1"/>
</dbReference>
<evidence type="ECO:0000256" key="8">
    <source>
        <dbReference type="SAM" id="MobiDB-lite"/>
    </source>
</evidence>
<protein>
    <recommendedName>
        <fullName evidence="7">Inositol-1-monophosphatase</fullName>
        <ecNumber evidence="7">3.1.3.25</ecNumber>
    </recommendedName>
</protein>
<evidence type="ECO:0000313" key="9">
    <source>
        <dbReference type="EMBL" id="MFC7333321.1"/>
    </source>
</evidence>
<dbReference type="PROSITE" id="PS00629">
    <property type="entry name" value="IMP_1"/>
    <property type="match status" value="1"/>
</dbReference>
<comment type="caution">
    <text evidence="9">The sequence shown here is derived from an EMBL/GenBank/DDBJ whole genome shotgun (WGS) entry which is preliminary data.</text>
</comment>
<keyword evidence="5 7" id="KW-0378">Hydrolase</keyword>
<dbReference type="Proteomes" id="UP001596456">
    <property type="component" value="Unassembled WGS sequence"/>
</dbReference>
<feature type="compositionally biased region" description="Low complexity" evidence="8">
    <location>
        <begin position="269"/>
        <end position="287"/>
    </location>
</feature>
<organism evidence="9 10">
    <name type="scientific">Rhodocista pekingensis</name>
    <dbReference type="NCBI Taxonomy" id="201185"/>
    <lineage>
        <taxon>Bacteria</taxon>
        <taxon>Pseudomonadati</taxon>
        <taxon>Pseudomonadota</taxon>
        <taxon>Alphaproteobacteria</taxon>
        <taxon>Rhodospirillales</taxon>
        <taxon>Azospirillaceae</taxon>
        <taxon>Rhodocista</taxon>
    </lineage>
</organism>
<evidence type="ECO:0000256" key="6">
    <source>
        <dbReference type="ARBA" id="ARBA00022842"/>
    </source>
</evidence>
<evidence type="ECO:0000256" key="3">
    <source>
        <dbReference type="ARBA" id="ARBA00009759"/>
    </source>
</evidence>
<dbReference type="PANTHER" id="PTHR20854:SF4">
    <property type="entry name" value="INOSITOL-1-MONOPHOSPHATASE-RELATED"/>
    <property type="match status" value="1"/>
</dbReference>
<accession>A0ABW2KVY5</accession>
<dbReference type="RefSeq" id="WP_377358334.1">
    <property type="nucleotide sequence ID" value="NZ_JBHTCM010000010.1"/>
</dbReference>
<dbReference type="InterPro" id="IPR020583">
    <property type="entry name" value="Inositol_monoP_metal-BS"/>
</dbReference>
<feature type="region of interest" description="Disordered" evidence="8">
    <location>
        <begin position="268"/>
        <end position="287"/>
    </location>
</feature>
<dbReference type="PROSITE" id="PS00630">
    <property type="entry name" value="IMP_2"/>
    <property type="match status" value="1"/>
</dbReference>
<dbReference type="EMBL" id="JBHTCM010000010">
    <property type="protein sequence ID" value="MFC7333321.1"/>
    <property type="molecule type" value="Genomic_DNA"/>
</dbReference>
<dbReference type="InterPro" id="IPR000760">
    <property type="entry name" value="Inositol_monophosphatase-like"/>
</dbReference>
<dbReference type="PRINTS" id="PR00377">
    <property type="entry name" value="IMPHPHTASES"/>
</dbReference>
<dbReference type="PRINTS" id="PR01959">
    <property type="entry name" value="SBIMPHPHTASE"/>
</dbReference>
<evidence type="ECO:0000256" key="2">
    <source>
        <dbReference type="ARBA" id="ARBA00001946"/>
    </source>
</evidence>
<gene>
    <name evidence="9" type="ORF">ACFQPS_09125</name>
</gene>
<evidence type="ECO:0000313" key="10">
    <source>
        <dbReference type="Proteomes" id="UP001596456"/>
    </source>
</evidence>
<dbReference type="PANTHER" id="PTHR20854">
    <property type="entry name" value="INOSITOL MONOPHOSPHATASE"/>
    <property type="match status" value="1"/>
</dbReference>
<keyword evidence="4 7" id="KW-0479">Metal-binding</keyword>
<sequence>MAARSAVINVMARAAEKAGRALLRDFGEVEQLQVSRKGPADFVSAADRKAERMVRDELARARPDFGFLMEESGTVEGRDKSSRWIIDPLDGTTNFLHGLPHWAISIALEREGEIVAGVVYEPTHDEMFWAEKGQGAFLNHQRLRVSARRNLPDALVATGIPFKGHGDFQGFMAQLAAVMPEVSGIRRLGSAALDLAYTAAGRFDAYWETDLNPWDVAAGVLLVSEAGGFVTEIGGGRNPAAGQSVLAANPHLHLPLGTLLRNAMKPKAKPAAAPTAAAPTAAGGSAG</sequence>
<evidence type="ECO:0000256" key="1">
    <source>
        <dbReference type="ARBA" id="ARBA00001033"/>
    </source>
</evidence>
<reference evidence="10" key="1">
    <citation type="journal article" date="2019" name="Int. J. Syst. Evol. Microbiol.">
        <title>The Global Catalogue of Microorganisms (GCM) 10K type strain sequencing project: providing services to taxonomists for standard genome sequencing and annotation.</title>
        <authorList>
            <consortium name="The Broad Institute Genomics Platform"/>
            <consortium name="The Broad Institute Genome Sequencing Center for Infectious Disease"/>
            <person name="Wu L."/>
            <person name="Ma J."/>
        </authorList>
    </citation>
    <scope>NUCLEOTIDE SEQUENCE [LARGE SCALE GENOMIC DNA]</scope>
    <source>
        <strain evidence="10">CGMCC 1.16275</strain>
    </source>
</reference>
<keyword evidence="6 7" id="KW-0460">Magnesium</keyword>
<keyword evidence="10" id="KW-1185">Reference proteome</keyword>
<evidence type="ECO:0000256" key="7">
    <source>
        <dbReference type="RuleBase" id="RU364068"/>
    </source>
</evidence>
<dbReference type="InterPro" id="IPR022337">
    <property type="entry name" value="Inositol_monophosphatase_SuhB"/>
</dbReference>
<name>A0ABW2KVY5_9PROT</name>
<comment type="cofactor">
    <cofactor evidence="2 7">
        <name>Mg(2+)</name>
        <dbReference type="ChEBI" id="CHEBI:18420"/>
    </cofactor>
</comment>
<evidence type="ECO:0000256" key="5">
    <source>
        <dbReference type="ARBA" id="ARBA00022801"/>
    </source>
</evidence>
<proteinExistence type="inferred from homology"/>
<comment type="similarity">
    <text evidence="3 7">Belongs to the inositol monophosphatase superfamily.</text>
</comment>